<gene>
    <name evidence="10" type="ORF">TSPGSL018_20927</name>
</gene>
<dbReference type="GO" id="GO:0005774">
    <property type="term" value="C:vacuolar membrane"/>
    <property type="evidence" value="ECO:0007669"/>
    <property type="project" value="UniProtKB-SubCell"/>
</dbReference>
<feature type="compositionally biased region" description="Polar residues" evidence="9">
    <location>
        <begin position="1834"/>
        <end position="1844"/>
    </location>
</feature>
<dbReference type="PROSITE" id="PS50176">
    <property type="entry name" value="ARM_REPEAT"/>
    <property type="match status" value="3"/>
</dbReference>
<feature type="repeat" description="ARM" evidence="8">
    <location>
        <begin position="885"/>
        <end position="925"/>
    </location>
</feature>
<dbReference type="PANTHER" id="PTHR47249:SF1">
    <property type="entry name" value="VACUOLAR PROTEIN 8"/>
    <property type="match status" value="1"/>
</dbReference>
<feature type="compositionally biased region" description="Polar residues" evidence="9">
    <location>
        <begin position="514"/>
        <end position="526"/>
    </location>
</feature>
<feature type="repeat" description="ARM" evidence="8">
    <location>
        <begin position="1328"/>
        <end position="1372"/>
    </location>
</feature>
<evidence type="ECO:0000256" key="4">
    <source>
        <dbReference type="ARBA" id="ARBA00022737"/>
    </source>
</evidence>
<dbReference type="InterPro" id="IPR011989">
    <property type="entry name" value="ARM-like"/>
</dbReference>
<comment type="subcellular location">
    <subcellularLocation>
        <location evidence="1">Vacuole membrane</location>
        <topology evidence="1">Lipid-anchor</topology>
    </subcellularLocation>
</comment>
<evidence type="ECO:0000256" key="9">
    <source>
        <dbReference type="SAM" id="MobiDB-lite"/>
    </source>
</evidence>
<dbReference type="SMART" id="SM00185">
    <property type="entry name" value="ARM"/>
    <property type="match status" value="20"/>
</dbReference>
<proteinExistence type="inferred from homology"/>
<dbReference type="Gene3D" id="1.25.10.10">
    <property type="entry name" value="Leucine-rich Repeat Variant"/>
    <property type="match status" value="8"/>
</dbReference>
<dbReference type="InterPro" id="IPR045156">
    <property type="entry name" value="Vac8"/>
</dbReference>
<feature type="compositionally biased region" description="Low complexity" evidence="9">
    <location>
        <begin position="345"/>
        <end position="359"/>
    </location>
</feature>
<dbReference type="GO" id="GO:0071562">
    <property type="term" value="P:nucleus-vacuole junction assembly"/>
    <property type="evidence" value="ECO:0007669"/>
    <property type="project" value="InterPro"/>
</dbReference>
<comment type="similarity">
    <text evidence="2">Belongs to the beta-catenin family.</text>
</comment>
<dbReference type="Pfam" id="PF00514">
    <property type="entry name" value="Arm"/>
    <property type="match status" value="2"/>
</dbReference>
<protein>
    <recommendedName>
        <fullName evidence="7">Vacuolar protein 8</fullName>
    </recommendedName>
</protein>
<evidence type="ECO:0000313" key="10">
    <source>
        <dbReference type="EMBL" id="JAC76172.1"/>
    </source>
</evidence>
<name>A0A061RTK6_9CHLO</name>
<dbReference type="GO" id="GO:0043495">
    <property type="term" value="F:protein-membrane adaptor activity"/>
    <property type="evidence" value="ECO:0007669"/>
    <property type="project" value="InterPro"/>
</dbReference>
<evidence type="ECO:0000256" key="5">
    <source>
        <dbReference type="ARBA" id="ARBA00023136"/>
    </source>
</evidence>
<evidence type="ECO:0000256" key="3">
    <source>
        <dbReference type="ARBA" id="ARBA00022554"/>
    </source>
</evidence>
<keyword evidence="5" id="KW-0472">Membrane</keyword>
<feature type="region of interest" description="Disordered" evidence="9">
    <location>
        <begin position="341"/>
        <end position="455"/>
    </location>
</feature>
<keyword evidence="6" id="KW-0449">Lipoprotein</keyword>
<dbReference type="InterPro" id="IPR016024">
    <property type="entry name" value="ARM-type_fold"/>
</dbReference>
<dbReference type="PANTHER" id="PTHR47249">
    <property type="entry name" value="VACUOLAR PROTEIN 8"/>
    <property type="match status" value="1"/>
</dbReference>
<keyword evidence="4" id="KW-0677">Repeat</keyword>
<sequence>METEVTRCLHELQSGGRPVKEKAAARLCSLAVNPTHLNVIREHGSVQLLVSLAADRSSQKCAESAARILSLLIHLDETSRELVFDANGVQVLSGALGSGSSELSEIAGRSLAGLASSMDELSSAEEARRPREALSALVEALCIEGGGLIRRDHSTALLAASAMSDVSPSAWRYADDLARKASTSLLQLIGKLNASSAEAAAWALWSLASSAEVSGELLEGIGILLGLAKPSEPPRCQEASALLVGALAAQNADEVLEAGVVEPLLKLLACGTPRVREAAIWAVGELARASRAGAAALREAGALEALAELDGLSTPAVLSAQRARQRLSALSLGLRAVGAAVQAVGSPRGRSKPSSRSNSEASTPGKAAACSLRSRGGSPEAAASPRANPPPALRLPPRGASQGTSTPGAETPLSRVFAHKSSPTPKSRLGRNTGTHGKSSPMAQQMRSAIQDVASSAEGAPVATFSSAIADRLVPDEVAAQSRPSFSRETALQGRRWSSTAAESRRSPRSSSTGDNVSARRQSSSGADNGAPPRRNRAAAESQRSPYSPSSPMGYMRGLQASEDPDDALPALLAIREELSRGPKAAASLIFVGLVAEVVRVYSQPGISHETKRTCTEVLELMSMDPVAREELTSDSLLAGDLSDTALVGTPKTQRAAMGALEKILTVLPGKMRSPLERKVASAVTHLVSGGATRTARVDAAKAISSLCSTEQGRRLVCQRGVVSSLARIVLLGSVQSKVAAANALCSIAVDEEGRSAVEEGGGVSALAVLSRADEAECLFAALRGLAASTEANPRGAATALSCDVVPRLVSCLSPTCDTHLCVAAARVLSNLAASPSAKEAFSGKLTAIVTALSNTPAEASVPLLSTIGKLSALDDARAEAVTAGALPAALKFLRDGGVRNAAGRCLRNLAVGEANQKALLEQGILDDLRPMLVTGEGAAVPAVNILWNLMTLPEARAAAVQTGLVELLLGMMTAADPEARGAAAGSLANLCSGPEEEPRVAFVASGGLTAMISAVRDCNPRYALAAEHSARTIRNVAGSSPRLLAAAASEGAPRALLHCVRHGASKARETAVLALFPFISADFTPQRQELMDAGGLEILSKHALGAEEATPGLRQAALMALRALLDKCALRSLVCSSWGLLAGLAELMAYGKPHGQDVAAYVLWDTLSAADTEGEGHVPLRELLSNGIVEGLICAQENGNQNTQHSARCVLQRLTGGRSKMEAVVSGLLALLAEPSQDVAAGAPADTVLKQRARAARSLACLTRGSSEAISLAAVSGAVSLLVRALDSDSSLALSGEGSALREAAARCLWNMSRDRELARSMGSDLSVTSALVAVLALGDRELPAAAAAAGAISNLASELSGREAIVGRGGLELVLQLIRQCLRRSAPEAAAAACGAMRNLVAHSAASQSVAATVDGPATLVAAVTARLGPAVEEAALAALGNLAAVDVNRDTIVEAGAVPSAVSVLKRHLRGQGMEAEAQLPAENAARLLALLCSSRRHRTLVATTAGTVPALVRGCWRCTADGRIELARALRLLVACPEGKAALLSSQVMGGVDSIVRLLRDDDPRVAEEAAHALWNLCHKDDFSKLSVAAAGGVSSLMVLFRHGSAHAARAAAGLVCDLAALPEVRDKLIQSGATAVLLQILGGSDSLGKEEAAWGIASLAAAPKGRREVAAQGGAAVIARLLSSSSNPRLREVVAWTVNILSIERDLRKQLIDAGVPSALSRMSSDSDAMVREAAREAFDALNCKGRGAQGDGRGARPIASSDAADLSRRLFVEMHGQIEAPPEGATGPSGAAGPKRVKSRLSNDSRANKHRPAAAPVGRRIPRIYTAHATQNAPPVEV</sequence>
<feature type="compositionally biased region" description="Polar residues" evidence="9">
    <location>
        <begin position="421"/>
        <end position="448"/>
    </location>
</feature>
<evidence type="ECO:0000256" key="6">
    <source>
        <dbReference type="ARBA" id="ARBA00023288"/>
    </source>
</evidence>
<evidence type="ECO:0000256" key="7">
    <source>
        <dbReference type="ARBA" id="ARBA00026209"/>
    </source>
</evidence>
<reference evidence="10" key="1">
    <citation type="submission" date="2014-05" db="EMBL/GenBank/DDBJ databases">
        <title>The transcriptome of the halophilic microalga Tetraselmis sp. GSL018 isolated from the Great Salt Lake, Utah.</title>
        <authorList>
            <person name="Jinkerson R.E."/>
            <person name="D'Adamo S."/>
            <person name="Posewitz M.C."/>
        </authorList>
    </citation>
    <scope>NUCLEOTIDE SEQUENCE</scope>
    <source>
        <strain evidence="10">GSL018</strain>
    </source>
</reference>
<evidence type="ECO:0000256" key="1">
    <source>
        <dbReference type="ARBA" id="ARBA00004592"/>
    </source>
</evidence>
<feature type="region of interest" description="Disordered" evidence="9">
    <location>
        <begin position="479"/>
        <end position="562"/>
    </location>
</feature>
<feature type="repeat" description="ARM" evidence="8">
    <location>
        <begin position="1554"/>
        <end position="1596"/>
    </location>
</feature>
<feature type="region of interest" description="Disordered" evidence="9">
    <location>
        <begin position="1784"/>
        <end position="1844"/>
    </location>
</feature>
<evidence type="ECO:0000256" key="8">
    <source>
        <dbReference type="PROSITE-ProRule" id="PRU00259"/>
    </source>
</evidence>
<dbReference type="SUPFAM" id="SSF48371">
    <property type="entry name" value="ARM repeat"/>
    <property type="match status" value="5"/>
</dbReference>
<dbReference type="EMBL" id="GBEZ01009413">
    <property type="protein sequence ID" value="JAC76172.1"/>
    <property type="molecule type" value="Transcribed_RNA"/>
</dbReference>
<accession>A0A061RTK6</accession>
<evidence type="ECO:0000256" key="2">
    <source>
        <dbReference type="ARBA" id="ARBA00005462"/>
    </source>
</evidence>
<keyword evidence="3" id="KW-0926">Vacuole</keyword>
<dbReference type="InterPro" id="IPR000225">
    <property type="entry name" value="Armadillo"/>
</dbReference>
<organism evidence="10">
    <name type="scientific">Tetraselmis sp. GSL018</name>
    <dbReference type="NCBI Taxonomy" id="582737"/>
    <lineage>
        <taxon>Eukaryota</taxon>
        <taxon>Viridiplantae</taxon>
        <taxon>Chlorophyta</taxon>
        <taxon>core chlorophytes</taxon>
        <taxon>Chlorodendrophyceae</taxon>
        <taxon>Chlorodendrales</taxon>
        <taxon>Chlorodendraceae</taxon>
        <taxon>Tetraselmis</taxon>
    </lineage>
</organism>